<dbReference type="RefSeq" id="XP_022403042.1">
    <property type="nucleotide sequence ID" value="XM_022548804.1"/>
</dbReference>
<sequence>MVHPKASAIRQSDNIRHWYTRELLQIPPKTLDLLVNYSKIPFDQVLDHVSRIRDEAFKLFPYPCIGQFRFLSLHLASHPLYPSILYRLKHESHTFLDAGCCMGQELRKLAIDGAPYAALHGLDVVPAFFDLGYRLFRDETLMKQGGAVFLAADLLHDEVAPPSALAKKIDIIFANSLLHLFPYAEQLMVAAGLARCLRPRPGSLIIGRQVGAATPGEYRGLTDGTTTYRHDKESFCRFWEEVALRVGGEWKVDLTDLNSYWWLDRY</sequence>
<dbReference type="SUPFAM" id="SSF53335">
    <property type="entry name" value="S-adenosyl-L-methionine-dependent methyltransferases"/>
    <property type="match status" value="1"/>
</dbReference>
<dbReference type="STRING" id="1160497.A0A1L9VR15"/>
<dbReference type="OrthoDB" id="2094832at2759"/>
<dbReference type="GO" id="GO:0016740">
    <property type="term" value="F:transferase activity"/>
    <property type="evidence" value="ECO:0007669"/>
    <property type="project" value="UniProtKB-KW"/>
</dbReference>
<accession>A0A1L9VR15</accession>
<evidence type="ECO:0008006" key="7">
    <source>
        <dbReference type="Google" id="ProtNLM"/>
    </source>
</evidence>
<dbReference type="Gene3D" id="3.40.50.150">
    <property type="entry name" value="Vaccinia Virus protein VP39"/>
    <property type="match status" value="1"/>
</dbReference>
<organism evidence="5 6">
    <name type="scientific">Aspergillus glaucus CBS 516.65</name>
    <dbReference type="NCBI Taxonomy" id="1160497"/>
    <lineage>
        <taxon>Eukaryota</taxon>
        <taxon>Fungi</taxon>
        <taxon>Dikarya</taxon>
        <taxon>Ascomycota</taxon>
        <taxon>Pezizomycotina</taxon>
        <taxon>Eurotiomycetes</taxon>
        <taxon>Eurotiomycetidae</taxon>
        <taxon>Eurotiales</taxon>
        <taxon>Aspergillaceae</taxon>
        <taxon>Aspergillus</taxon>
        <taxon>Aspergillus subgen. Aspergillus</taxon>
    </lineage>
</organism>
<dbReference type="AlphaFoldDB" id="A0A1L9VR15"/>
<evidence type="ECO:0000256" key="2">
    <source>
        <dbReference type="ARBA" id="ARBA00022679"/>
    </source>
</evidence>
<evidence type="ECO:0000256" key="3">
    <source>
        <dbReference type="ARBA" id="ARBA00022691"/>
    </source>
</evidence>
<keyword evidence="3" id="KW-0949">S-adenosyl-L-methionine</keyword>
<gene>
    <name evidence="5" type="ORF">ASPGLDRAFT_64652</name>
</gene>
<dbReference type="InterPro" id="IPR051654">
    <property type="entry name" value="Meroterpenoid_MTases"/>
</dbReference>
<evidence type="ECO:0000313" key="6">
    <source>
        <dbReference type="Proteomes" id="UP000184300"/>
    </source>
</evidence>
<keyword evidence="6" id="KW-1185">Reference proteome</keyword>
<comment type="similarity">
    <text evidence="4">Belongs to the class I-like SAM-binding methyltransferase superfamily.</text>
</comment>
<dbReference type="EMBL" id="KV878892">
    <property type="protein sequence ID" value="OJJ86353.1"/>
    <property type="molecule type" value="Genomic_DNA"/>
</dbReference>
<dbReference type="PANTHER" id="PTHR35897:SF1">
    <property type="entry name" value="METHYLTRANSFERASE AUSD"/>
    <property type="match status" value="1"/>
</dbReference>
<protein>
    <recommendedName>
        <fullName evidence="7">Methyltransferase domain-containing protein</fullName>
    </recommendedName>
</protein>
<comment type="pathway">
    <text evidence="1">Secondary metabolite biosynthesis.</text>
</comment>
<dbReference type="InterPro" id="IPR029063">
    <property type="entry name" value="SAM-dependent_MTases_sf"/>
</dbReference>
<dbReference type="VEuPathDB" id="FungiDB:ASPGLDRAFT_64652"/>
<dbReference type="GeneID" id="34465064"/>
<dbReference type="Proteomes" id="UP000184300">
    <property type="component" value="Unassembled WGS sequence"/>
</dbReference>
<evidence type="ECO:0000313" key="5">
    <source>
        <dbReference type="EMBL" id="OJJ86353.1"/>
    </source>
</evidence>
<evidence type="ECO:0000256" key="4">
    <source>
        <dbReference type="ARBA" id="ARBA00038314"/>
    </source>
</evidence>
<proteinExistence type="inferred from homology"/>
<name>A0A1L9VR15_ASPGL</name>
<keyword evidence="2" id="KW-0808">Transferase</keyword>
<dbReference type="PANTHER" id="PTHR35897">
    <property type="entry name" value="METHYLTRANSFERASE AUSD"/>
    <property type="match status" value="1"/>
</dbReference>
<evidence type="ECO:0000256" key="1">
    <source>
        <dbReference type="ARBA" id="ARBA00005179"/>
    </source>
</evidence>
<reference evidence="6" key="1">
    <citation type="journal article" date="2017" name="Genome Biol.">
        <title>Comparative genomics reveals high biological diversity and specific adaptations in the industrially and medically important fungal genus Aspergillus.</title>
        <authorList>
            <person name="de Vries R.P."/>
            <person name="Riley R."/>
            <person name="Wiebenga A."/>
            <person name="Aguilar-Osorio G."/>
            <person name="Amillis S."/>
            <person name="Uchima C.A."/>
            <person name="Anderluh G."/>
            <person name="Asadollahi M."/>
            <person name="Askin M."/>
            <person name="Barry K."/>
            <person name="Battaglia E."/>
            <person name="Bayram O."/>
            <person name="Benocci T."/>
            <person name="Braus-Stromeyer S.A."/>
            <person name="Caldana C."/>
            <person name="Canovas D."/>
            <person name="Cerqueira G.C."/>
            <person name="Chen F."/>
            <person name="Chen W."/>
            <person name="Choi C."/>
            <person name="Clum A."/>
            <person name="Dos Santos R.A."/>
            <person name="Damasio A.R."/>
            <person name="Diallinas G."/>
            <person name="Emri T."/>
            <person name="Fekete E."/>
            <person name="Flipphi M."/>
            <person name="Freyberg S."/>
            <person name="Gallo A."/>
            <person name="Gournas C."/>
            <person name="Habgood R."/>
            <person name="Hainaut M."/>
            <person name="Harispe M.L."/>
            <person name="Henrissat B."/>
            <person name="Hilden K.S."/>
            <person name="Hope R."/>
            <person name="Hossain A."/>
            <person name="Karabika E."/>
            <person name="Karaffa L."/>
            <person name="Karanyi Z."/>
            <person name="Krasevec N."/>
            <person name="Kuo A."/>
            <person name="Kusch H."/>
            <person name="LaButti K."/>
            <person name="Lagendijk E.L."/>
            <person name="Lapidus A."/>
            <person name="Levasseur A."/>
            <person name="Lindquist E."/>
            <person name="Lipzen A."/>
            <person name="Logrieco A.F."/>
            <person name="MacCabe A."/>
            <person name="Maekelae M.R."/>
            <person name="Malavazi I."/>
            <person name="Melin P."/>
            <person name="Meyer V."/>
            <person name="Mielnichuk N."/>
            <person name="Miskei M."/>
            <person name="Molnar A.P."/>
            <person name="Mule G."/>
            <person name="Ngan C.Y."/>
            <person name="Orejas M."/>
            <person name="Orosz E."/>
            <person name="Ouedraogo J.P."/>
            <person name="Overkamp K.M."/>
            <person name="Park H.-S."/>
            <person name="Perrone G."/>
            <person name="Piumi F."/>
            <person name="Punt P.J."/>
            <person name="Ram A.F."/>
            <person name="Ramon A."/>
            <person name="Rauscher S."/>
            <person name="Record E."/>
            <person name="Riano-Pachon D.M."/>
            <person name="Robert V."/>
            <person name="Roehrig J."/>
            <person name="Ruller R."/>
            <person name="Salamov A."/>
            <person name="Salih N.S."/>
            <person name="Samson R.A."/>
            <person name="Sandor E."/>
            <person name="Sanguinetti M."/>
            <person name="Schuetze T."/>
            <person name="Sepcic K."/>
            <person name="Shelest E."/>
            <person name="Sherlock G."/>
            <person name="Sophianopoulou V."/>
            <person name="Squina F.M."/>
            <person name="Sun H."/>
            <person name="Susca A."/>
            <person name="Todd R.B."/>
            <person name="Tsang A."/>
            <person name="Unkles S.E."/>
            <person name="van de Wiele N."/>
            <person name="van Rossen-Uffink D."/>
            <person name="Oliveira J.V."/>
            <person name="Vesth T.C."/>
            <person name="Visser J."/>
            <person name="Yu J.-H."/>
            <person name="Zhou M."/>
            <person name="Andersen M.R."/>
            <person name="Archer D.B."/>
            <person name="Baker S.E."/>
            <person name="Benoit I."/>
            <person name="Brakhage A.A."/>
            <person name="Braus G.H."/>
            <person name="Fischer R."/>
            <person name="Frisvad J.C."/>
            <person name="Goldman G.H."/>
            <person name="Houbraken J."/>
            <person name="Oakley B."/>
            <person name="Pocsi I."/>
            <person name="Scazzocchio C."/>
            <person name="Seiboth B."/>
            <person name="vanKuyk P.A."/>
            <person name="Wortman J."/>
            <person name="Dyer P.S."/>
            <person name="Grigoriev I.V."/>
        </authorList>
    </citation>
    <scope>NUCLEOTIDE SEQUENCE [LARGE SCALE GENOMIC DNA]</scope>
    <source>
        <strain evidence="6">CBS 516.65</strain>
    </source>
</reference>